<comment type="caution">
    <text evidence="2">The sequence shown here is derived from an EMBL/GenBank/DDBJ whole genome shotgun (WGS) entry which is preliminary data.</text>
</comment>
<reference evidence="2 3" key="1">
    <citation type="submission" date="2019-04" db="EMBL/GenBank/DDBJ databases">
        <title>Geobacter oryzae sp. nov., ferric-reducing bacteria isolated from paddy soil.</title>
        <authorList>
            <person name="Xu Z."/>
            <person name="Masuda Y."/>
            <person name="Itoh H."/>
            <person name="Senoo K."/>
        </authorList>
    </citation>
    <scope>NUCLEOTIDE SEQUENCE [LARGE SCALE GENOMIC DNA]</scope>
    <source>
        <strain evidence="2 3">Red111</strain>
    </source>
</reference>
<name>A0A4S1CGR3_9BACT</name>
<evidence type="ECO:0000259" key="1">
    <source>
        <dbReference type="SMART" id="SM00834"/>
    </source>
</evidence>
<dbReference type="Gene3D" id="2.20.28.30">
    <property type="entry name" value="RNA polymerase ii, chain L"/>
    <property type="match status" value="1"/>
</dbReference>
<gene>
    <name evidence="2" type="ORF">E4633_10735</name>
</gene>
<feature type="domain" description="Putative regulatory protein FmdB zinc ribbon" evidence="1">
    <location>
        <begin position="1"/>
        <end position="42"/>
    </location>
</feature>
<accession>A0A4S1CGR3</accession>
<dbReference type="Proteomes" id="UP000306416">
    <property type="component" value="Unassembled WGS sequence"/>
</dbReference>
<dbReference type="Pfam" id="PF09723">
    <property type="entry name" value="Zn_ribbon_8"/>
    <property type="match status" value="1"/>
</dbReference>
<evidence type="ECO:0000313" key="2">
    <source>
        <dbReference type="EMBL" id="TGU72757.1"/>
    </source>
</evidence>
<dbReference type="SMART" id="SM00834">
    <property type="entry name" value="CxxC_CXXC_SSSS"/>
    <property type="match status" value="1"/>
</dbReference>
<dbReference type="AlphaFoldDB" id="A0A4S1CGR3"/>
<protein>
    <submittedName>
        <fullName evidence="2">Zinc ribbon domain-containing protein</fullName>
    </submittedName>
</protein>
<dbReference type="InterPro" id="IPR013429">
    <property type="entry name" value="Regulatory_FmdB_Zinc_ribbon"/>
</dbReference>
<proteinExistence type="predicted"/>
<sequence length="58" mass="6027">MPIFEYVCNACGQKFEKLEKGGTVEEKNCPACGSGDVKKALSIFAASGSTDSKCFSGG</sequence>
<dbReference type="NCBIfam" id="TIGR02605">
    <property type="entry name" value="CxxC_CxxC_SSSS"/>
    <property type="match status" value="1"/>
</dbReference>
<dbReference type="RefSeq" id="WP_135870230.1">
    <property type="nucleotide sequence ID" value="NZ_SRSC01000002.1"/>
</dbReference>
<keyword evidence="3" id="KW-1185">Reference proteome</keyword>
<evidence type="ECO:0000313" key="3">
    <source>
        <dbReference type="Proteomes" id="UP000306416"/>
    </source>
</evidence>
<dbReference type="EMBL" id="SRSC01000002">
    <property type="protein sequence ID" value="TGU72757.1"/>
    <property type="molecule type" value="Genomic_DNA"/>
</dbReference>
<organism evidence="2 3">
    <name type="scientific">Geomonas terrae</name>
    <dbReference type="NCBI Taxonomy" id="2562681"/>
    <lineage>
        <taxon>Bacteria</taxon>
        <taxon>Pseudomonadati</taxon>
        <taxon>Thermodesulfobacteriota</taxon>
        <taxon>Desulfuromonadia</taxon>
        <taxon>Geobacterales</taxon>
        <taxon>Geobacteraceae</taxon>
        <taxon>Geomonas</taxon>
    </lineage>
</organism>